<name>A0ABU8XPK0_9PROT</name>
<comment type="pathway">
    <text evidence="3">Cofactor biosynthesis; tetrahydrofolate biosynthesis; 7,8-dihydrofolate from 2-amino-4-hydroxy-6-hydroxymethyl-7,8-dihydropteridine diphosphate and 4-aminobenzoate: step 1/2.</text>
</comment>
<dbReference type="PROSITE" id="PS00793">
    <property type="entry name" value="DHPS_2"/>
    <property type="match status" value="1"/>
</dbReference>
<keyword evidence="8" id="KW-0289">Folate biosynthesis</keyword>
<dbReference type="CDD" id="cd00739">
    <property type="entry name" value="DHPS"/>
    <property type="match status" value="1"/>
</dbReference>
<dbReference type="InterPro" id="IPR045031">
    <property type="entry name" value="DHP_synth-like"/>
</dbReference>
<protein>
    <recommendedName>
        <fullName evidence="4">dihydropteroate synthase</fullName>
        <ecNumber evidence="4">2.5.1.15</ecNumber>
    </recommendedName>
</protein>
<dbReference type="EMBL" id="JBBLZC010000006">
    <property type="protein sequence ID" value="MEK0083137.1"/>
    <property type="molecule type" value="Genomic_DNA"/>
</dbReference>
<evidence type="ECO:0000256" key="1">
    <source>
        <dbReference type="ARBA" id="ARBA00000012"/>
    </source>
</evidence>
<evidence type="ECO:0000256" key="7">
    <source>
        <dbReference type="ARBA" id="ARBA00022842"/>
    </source>
</evidence>
<proteinExistence type="predicted"/>
<gene>
    <name evidence="10" type="primary">folP</name>
    <name evidence="10" type="ORF">U1T56_08235</name>
</gene>
<evidence type="ECO:0000256" key="4">
    <source>
        <dbReference type="ARBA" id="ARBA00012458"/>
    </source>
</evidence>
<comment type="cofactor">
    <cofactor evidence="2">
        <name>Mg(2+)</name>
        <dbReference type="ChEBI" id="CHEBI:18420"/>
    </cofactor>
</comment>
<dbReference type="PROSITE" id="PS00792">
    <property type="entry name" value="DHPS_1"/>
    <property type="match status" value="1"/>
</dbReference>
<dbReference type="PROSITE" id="PS50972">
    <property type="entry name" value="PTERIN_BINDING"/>
    <property type="match status" value="1"/>
</dbReference>
<dbReference type="EC" id="2.5.1.15" evidence="4"/>
<sequence>MAGTRHYLRPAALHAGAEAERLTAAGRARPILGGGWACSLFEALRWPTDGPLESVWVDAGEIAARDDPLLAHLTAPRPAPFDRPRLMGILNVTPDSFSDGGQHQGADAAVAHGLRLVAAGADIVDVGGESTRPGAVEVPAEEELRRVLPVVQRLAGQGATVSIDTRKASVMRAAVAAGAQIINDVSGLAHDPASLEVAASCNAFVVLMHMQGTPATMNVAPRYERCALEVFDHLAGRIEACTAAGIARTRLIVDPGLCFGKHEPENLDILRNLALFHGLGVPVLLGASRKGWTAALETGWRAGERLPSTLAATLWGLNQGIQLFRVHDVAEHRQLLTAWEALAGLAPEKNDRTGEAE</sequence>
<dbReference type="PANTHER" id="PTHR20941:SF1">
    <property type="entry name" value="FOLIC ACID SYNTHESIS PROTEIN FOL1"/>
    <property type="match status" value="1"/>
</dbReference>
<dbReference type="RefSeq" id="WP_418158980.1">
    <property type="nucleotide sequence ID" value="NZ_JBBLZC010000006.1"/>
</dbReference>
<dbReference type="InterPro" id="IPR000489">
    <property type="entry name" value="Pterin-binding_dom"/>
</dbReference>
<evidence type="ECO:0000256" key="5">
    <source>
        <dbReference type="ARBA" id="ARBA00022679"/>
    </source>
</evidence>
<keyword evidence="7" id="KW-0460">Magnesium</keyword>
<reference evidence="10 11" key="1">
    <citation type="submission" date="2024-01" db="EMBL/GenBank/DDBJ databases">
        <title>Multi-omics insights into the function and evolution of sodium benzoate biodegradation pathways in Benzoatithermus flavus gen. nov., sp. nov. from hot spring.</title>
        <authorList>
            <person name="Hu C.-J."/>
            <person name="Li W.-J."/>
        </authorList>
    </citation>
    <scope>NUCLEOTIDE SEQUENCE [LARGE SCALE GENOMIC DNA]</scope>
    <source>
        <strain evidence="10 11">SYSU G07066</strain>
    </source>
</reference>
<keyword evidence="6" id="KW-0479">Metal-binding</keyword>
<dbReference type="Gene3D" id="3.20.20.20">
    <property type="entry name" value="Dihydropteroate synthase-like"/>
    <property type="match status" value="1"/>
</dbReference>
<dbReference type="NCBIfam" id="TIGR01496">
    <property type="entry name" value="DHPS"/>
    <property type="match status" value="1"/>
</dbReference>
<comment type="caution">
    <text evidence="10">The sequence shown here is derived from an EMBL/GenBank/DDBJ whole genome shotgun (WGS) entry which is preliminary data.</text>
</comment>
<dbReference type="Pfam" id="PF00809">
    <property type="entry name" value="Pterin_bind"/>
    <property type="match status" value="1"/>
</dbReference>
<evidence type="ECO:0000256" key="8">
    <source>
        <dbReference type="ARBA" id="ARBA00022909"/>
    </source>
</evidence>
<evidence type="ECO:0000256" key="6">
    <source>
        <dbReference type="ARBA" id="ARBA00022723"/>
    </source>
</evidence>
<accession>A0ABU8XPK0</accession>
<dbReference type="InterPro" id="IPR006390">
    <property type="entry name" value="DHP_synth_dom"/>
</dbReference>
<dbReference type="SUPFAM" id="SSF51717">
    <property type="entry name" value="Dihydropteroate synthetase-like"/>
    <property type="match status" value="1"/>
</dbReference>
<evidence type="ECO:0000313" key="11">
    <source>
        <dbReference type="Proteomes" id="UP001375743"/>
    </source>
</evidence>
<evidence type="ECO:0000256" key="3">
    <source>
        <dbReference type="ARBA" id="ARBA00004763"/>
    </source>
</evidence>
<dbReference type="PANTHER" id="PTHR20941">
    <property type="entry name" value="FOLATE SYNTHESIS PROTEINS"/>
    <property type="match status" value="1"/>
</dbReference>
<evidence type="ECO:0000256" key="2">
    <source>
        <dbReference type="ARBA" id="ARBA00001946"/>
    </source>
</evidence>
<feature type="domain" description="Pterin-binding" evidence="9">
    <location>
        <begin position="84"/>
        <end position="337"/>
    </location>
</feature>
<evidence type="ECO:0000259" key="9">
    <source>
        <dbReference type="PROSITE" id="PS50972"/>
    </source>
</evidence>
<comment type="catalytic activity">
    <reaction evidence="1">
        <text>(7,8-dihydropterin-6-yl)methyl diphosphate + 4-aminobenzoate = 7,8-dihydropteroate + diphosphate</text>
        <dbReference type="Rhea" id="RHEA:19949"/>
        <dbReference type="ChEBI" id="CHEBI:17836"/>
        <dbReference type="ChEBI" id="CHEBI:17839"/>
        <dbReference type="ChEBI" id="CHEBI:33019"/>
        <dbReference type="ChEBI" id="CHEBI:72950"/>
        <dbReference type="EC" id="2.5.1.15"/>
    </reaction>
</comment>
<dbReference type="InterPro" id="IPR011005">
    <property type="entry name" value="Dihydropteroate_synth-like_sf"/>
</dbReference>
<evidence type="ECO:0000313" key="10">
    <source>
        <dbReference type="EMBL" id="MEK0083137.1"/>
    </source>
</evidence>
<dbReference type="Proteomes" id="UP001375743">
    <property type="component" value="Unassembled WGS sequence"/>
</dbReference>
<keyword evidence="5 10" id="KW-0808">Transferase</keyword>
<organism evidence="10 11">
    <name type="scientific">Benzoatithermus flavus</name>
    <dbReference type="NCBI Taxonomy" id="3108223"/>
    <lineage>
        <taxon>Bacteria</taxon>
        <taxon>Pseudomonadati</taxon>
        <taxon>Pseudomonadota</taxon>
        <taxon>Alphaproteobacteria</taxon>
        <taxon>Geminicoccales</taxon>
        <taxon>Geminicoccaceae</taxon>
        <taxon>Benzoatithermus</taxon>
    </lineage>
</organism>
<keyword evidence="11" id="KW-1185">Reference proteome</keyword>
<dbReference type="GO" id="GO:0004156">
    <property type="term" value="F:dihydropteroate synthase activity"/>
    <property type="evidence" value="ECO:0007669"/>
    <property type="project" value="UniProtKB-EC"/>
</dbReference>